<dbReference type="PANTHER" id="PTHR46509:SF1">
    <property type="entry name" value="PHOSPHOADENOSINE PHOSPHOSULFATE REDUCTASE"/>
    <property type="match status" value="1"/>
</dbReference>
<name>A0ABV7M8C5_9PROT</name>
<dbReference type="Proteomes" id="UP001595607">
    <property type="component" value="Unassembled WGS sequence"/>
</dbReference>
<comment type="pathway">
    <text evidence="3 4">Sulfur metabolism; hydrogen sulfide biosynthesis; sulfite from sulfate.</text>
</comment>
<protein>
    <recommendedName>
        <fullName evidence="4">Adenosine 5'-phosphosulfate reductase</fullName>
        <shortName evidence="4">APS reductase</shortName>
        <ecNumber evidence="4">1.8.4.10</ecNumber>
    </recommendedName>
    <alternativeName>
        <fullName evidence="4">5'-adenylylsulfate reductase</fullName>
    </alternativeName>
    <alternativeName>
        <fullName evidence="4">Thioredoxin-dependent 5'-adenylylsulfate reductase</fullName>
    </alternativeName>
</protein>
<sequence>MPSDRTSDFAREIAAVRETALKIAALNERFEKLHPRDIIEEAVQDPFFGKMAVVSSFGAESAVLLHLVASVRPETPVLLIDTLKLFGETLQYQNRLQHSLGLEDVRICAPRKRDIEHHDPLGTLSASDPDKCCRIRKTDVLDRGLAPFDSWMNGRKRFQSSVRSVMSIVERDGTHIKLTPLANWSAEQIKAYHKEHELPPHPLLSRGYGSIGCYPCTSKVEEGEDDRSGRWRGLDKTECGIHR</sequence>
<dbReference type="InterPro" id="IPR002500">
    <property type="entry name" value="PAPS_reduct_dom"/>
</dbReference>
<keyword evidence="2 4" id="KW-0560">Oxidoreductase</keyword>
<dbReference type="EC" id="1.8.4.10" evidence="4"/>
<comment type="caution">
    <text evidence="6">The sequence shown here is derived from an EMBL/GenBank/DDBJ whole genome shotgun (WGS) entry which is preliminary data.</text>
</comment>
<feature type="binding site" evidence="4">
    <location>
        <position position="216"/>
    </location>
    <ligand>
        <name>[4Fe-4S] cluster</name>
        <dbReference type="ChEBI" id="CHEBI:49883"/>
    </ligand>
</feature>
<evidence type="ECO:0000256" key="2">
    <source>
        <dbReference type="ARBA" id="ARBA00023002"/>
    </source>
</evidence>
<keyword evidence="4" id="KW-0479">Metal-binding</keyword>
<feature type="binding site" evidence="4">
    <location>
        <position position="133"/>
    </location>
    <ligand>
        <name>[4Fe-4S] cluster</name>
        <dbReference type="ChEBI" id="CHEBI:49883"/>
    </ligand>
</feature>
<evidence type="ECO:0000256" key="1">
    <source>
        <dbReference type="ARBA" id="ARBA00009732"/>
    </source>
</evidence>
<organism evidence="6 7">
    <name type="scientific">Parvularcula lutaonensis</name>
    <dbReference type="NCBI Taxonomy" id="491923"/>
    <lineage>
        <taxon>Bacteria</taxon>
        <taxon>Pseudomonadati</taxon>
        <taxon>Pseudomonadota</taxon>
        <taxon>Alphaproteobacteria</taxon>
        <taxon>Parvularculales</taxon>
        <taxon>Parvularculaceae</taxon>
        <taxon>Parvularcula</taxon>
    </lineage>
</organism>
<dbReference type="PIRSF" id="PIRSF000857">
    <property type="entry name" value="PAPS_reductase"/>
    <property type="match status" value="1"/>
</dbReference>
<evidence type="ECO:0000259" key="5">
    <source>
        <dbReference type="Pfam" id="PF01507"/>
    </source>
</evidence>
<feature type="active site" description="Nucleophile; cysteine thiosulfonate intermediate" evidence="4">
    <location>
        <position position="239"/>
    </location>
</feature>
<keyword evidence="4" id="KW-0963">Cytoplasm</keyword>
<dbReference type="InterPro" id="IPR004511">
    <property type="entry name" value="PAPS/APS_Rdtase"/>
</dbReference>
<feature type="binding site" evidence="4">
    <location>
        <position position="213"/>
    </location>
    <ligand>
        <name>[4Fe-4S] cluster</name>
        <dbReference type="ChEBI" id="CHEBI:49883"/>
    </ligand>
</feature>
<comment type="similarity">
    <text evidence="1 4">Belongs to the PAPS reductase family. CysH subfamily.</text>
</comment>
<dbReference type="Gene3D" id="3.40.50.620">
    <property type="entry name" value="HUPs"/>
    <property type="match status" value="1"/>
</dbReference>
<reference evidence="7" key="1">
    <citation type="journal article" date="2019" name="Int. J. Syst. Evol. Microbiol.">
        <title>The Global Catalogue of Microorganisms (GCM) 10K type strain sequencing project: providing services to taxonomists for standard genome sequencing and annotation.</title>
        <authorList>
            <consortium name="The Broad Institute Genomics Platform"/>
            <consortium name="The Broad Institute Genome Sequencing Center for Infectious Disease"/>
            <person name="Wu L."/>
            <person name="Ma J."/>
        </authorList>
    </citation>
    <scope>NUCLEOTIDE SEQUENCE [LARGE SCALE GENOMIC DNA]</scope>
    <source>
        <strain evidence="7">KCTC 22245</strain>
    </source>
</reference>
<comment type="subcellular location">
    <subcellularLocation>
        <location evidence="4">Cytoplasm</location>
    </subcellularLocation>
</comment>
<dbReference type="GO" id="GO:0004604">
    <property type="term" value="F:phosphoadenylyl-sulfate reductase (thioredoxin) activity"/>
    <property type="evidence" value="ECO:0007669"/>
    <property type="project" value="UniProtKB-EC"/>
</dbReference>
<comment type="catalytic activity">
    <reaction evidence="4">
        <text>[thioredoxin]-disulfide + sulfite + AMP + 2 H(+) = adenosine 5'-phosphosulfate + [thioredoxin]-dithiol</text>
        <dbReference type="Rhea" id="RHEA:21976"/>
        <dbReference type="Rhea" id="RHEA-COMP:10698"/>
        <dbReference type="Rhea" id="RHEA-COMP:10700"/>
        <dbReference type="ChEBI" id="CHEBI:15378"/>
        <dbReference type="ChEBI" id="CHEBI:17359"/>
        <dbReference type="ChEBI" id="CHEBI:29950"/>
        <dbReference type="ChEBI" id="CHEBI:50058"/>
        <dbReference type="ChEBI" id="CHEBI:58243"/>
        <dbReference type="ChEBI" id="CHEBI:456215"/>
        <dbReference type="EC" id="1.8.4.10"/>
    </reaction>
</comment>
<comment type="cofactor">
    <cofactor evidence="4">
        <name>[4Fe-4S] cluster</name>
        <dbReference type="ChEBI" id="CHEBI:49883"/>
    </cofactor>
    <text evidence="4">Binds 1 [4Fe-4S] cluster per subunit.</text>
</comment>
<dbReference type="HAMAP" id="MF_00063">
    <property type="entry name" value="CysH"/>
    <property type="match status" value="1"/>
</dbReference>
<accession>A0ABV7M8C5</accession>
<feature type="binding site" evidence="4">
    <location>
        <position position="132"/>
    </location>
    <ligand>
        <name>[4Fe-4S] cluster</name>
        <dbReference type="ChEBI" id="CHEBI:49883"/>
    </ligand>
</feature>
<keyword evidence="4" id="KW-0411">Iron-sulfur</keyword>
<dbReference type="SUPFAM" id="SSF52402">
    <property type="entry name" value="Adenine nucleotide alpha hydrolases-like"/>
    <property type="match status" value="1"/>
</dbReference>
<dbReference type="InterPro" id="IPR014729">
    <property type="entry name" value="Rossmann-like_a/b/a_fold"/>
</dbReference>
<gene>
    <name evidence="4" type="primary">cysH</name>
    <name evidence="6" type="ORF">ACFONP_00140</name>
</gene>
<dbReference type="NCBIfam" id="NF002537">
    <property type="entry name" value="PRK02090.1"/>
    <property type="match status" value="1"/>
</dbReference>
<evidence type="ECO:0000256" key="3">
    <source>
        <dbReference type="ARBA" id="ARBA00024327"/>
    </source>
</evidence>
<keyword evidence="7" id="KW-1185">Reference proteome</keyword>
<feature type="domain" description="Phosphoadenosine phosphosulphate reductase" evidence="5">
    <location>
        <begin position="51"/>
        <end position="219"/>
    </location>
</feature>
<evidence type="ECO:0000313" key="7">
    <source>
        <dbReference type="Proteomes" id="UP001595607"/>
    </source>
</evidence>
<evidence type="ECO:0000313" key="6">
    <source>
        <dbReference type="EMBL" id="MFC3301137.1"/>
    </source>
</evidence>
<dbReference type="RefSeq" id="WP_189577128.1">
    <property type="nucleotide sequence ID" value="NZ_BMXU01000003.1"/>
</dbReference>
<dbReference type="PANTHER" id="PTHR46509">
    <property type="entry name" value="PHOSPHOADENOSINE PHOSPHOSULFATE REDUCTASE"/>
    <property type="match status" value="1"/>
</dbReference>
<keyword evidence="4" id="KW-0408">Iron</keyword>
<evidence type="ECO:0000256" key="4">
    <source>
        <dbReference type="HAMAP-Rule" id="MF_00063"/>
    </source>
</evidence>
<dbReference type="Pfam" id="PF01507">
    <property type="entry name" value="PAPS_reduct"/>
    <property type="match status" value="1"/>
</dbReference>
<proteinExistence type="inferred from homology"/>
<dbReference type="EMBL" id="JBHRVA010000001">
    <property type="protein sequence ID" value="MFC3301137.1"/>
    <property type="molecule type" value="Genomic_DNA"/>
</dbReference>
<comment type="function">
    <text evidence="4">Catalyzes the formation of sulfite from adenosine 5'-phosphosulfate (APS) using thioredoxin as an electron donor.</text>
</comment>